<dbReference type="RefSeq" id="WP_093795498.1">
    <property type="nucleotide sequence ID" value="NZ_CP155571.1"/>
</dbReference>
<dbReference type="PANTHER" id="PTHR45228:SF4">
    <property type="entry name" value="LIPOPROTEIN"/>
    <property type="match status" value="1"/>
</dbReference>
<accession>A0ABZ3JAQ8</accession>
<dbReference type="Pfam" id="PF13487">
    <property type="entry name" value="HD_5"/>
    <property type="match status" value="1"/>
</dbReference>
<dbReference type="InterPro" id="IPR052020">
    <property type="entry name" value="Cyclic_di-GMP/3'3'-cGAMP_PDE"/>
</dbReference>
<dbReference type="SUPFAM" id="SSF109604">
    <property type="entry name" value="HD-domain/PDEase-like"/>
    <property type="match status" value="1"/>
</dbReference>
<gene>
    <name evidence="2" type="ORF">SPACI_050930</name>
</gene>
<feature type="domain" description="HD-GYP" evidence="1">
    <location>
        <begin position="96"/>
        <end position="293"/>
    </location>
</feature>
<name>A0ABZ3JAQ8_SPOA4</name>
<dbReference type="Proteomes" id="UP000216052">
    <property type="component" value="Chromosome"/>
</dbReference>
<evidence type="ECO:0000313" key="3">
    <source>
        <dbReference type="Proteomes" id="UP000216052"/>
    </source>
</evidence>
<reference evidence="2" key="1">
    <citation type="submission" date="2024-05" db="EMBL/GenBank/DDBJ databases">
        <title>Isolation and characterization of Sporomusa carbonis sp. nov., a carboxydotrophic hydrogenogen in the genus of Sporomusa isolated from a charcoal burning pile.</title>
        <authorList>
            <person name="Boeer T."/>
            <person name="Rosenbaum F."/>
            <person name="Eysell L."/>
            <person name="Mueller V."/>
            <person name="Daniel R."/>
            <person name="Poehlein A."/>
        </authorList>
    </citation>
    <scope>NUCLEOTIDE SEQUENCE [LARGE SCALE GENOMIC DNA]</scope>
    <source>
        <strain evidence="2">DSM 3132</strain>
    </source>
</reference>
<proteinExistence type="predicted"/>
<sequence>MLISEITAGMVLTQDIVDDNGNLLLEQGIALTEQYISRLKQLGITNIPVFDSCAVSLKNHTVIMPELRSDLTNCFRSLYDKKTQSIIHAGLHSLAIQKIRYTIGQVIDETEKNLGEIVNIQVRQPGQDEVAHAVNVCLMVVATGLYMRLPRPVLMDLAQGALFPDLGKLVLPAPDGPAAYPEHLHPIYGQQLLLKNKLGTLVARIAAEHHERYDGEGYPAGLAGREIHPLSRLVTIANYFDNNIACISKSGGSRNTVMETMLANGNTMFDMYLLRAFFHTTPLYSVGCFVRLNTNQKAYVIKNRVHFAATPTVHVTTKGPRRDCPAINQIVDLAIKPQLFIINVIAE</sequence>
<keyword evidence="3" id="KW-1185">Reference proteome</keyword>
<dbReference type="CDD" id="cd00077">
    <property type="entry name" value="HDc"/>
    <property type="match status" value="1"/>
</dbReference>
<organism evidence="2 3">
    <name type="scientific">Sporomusa acidovorans (strain ATCC 49682 / DSM 3132 / Mol)</name>
    <dbReference type="NCBI Taxonomy" id="1123286"/>
    <lineage>
        <taxon>Bacteria</taxon>
        <taxon>Bacillati</taxon>
        <taxon>Bacillota</taxon>
        <taxon>Negativicutes</taxon>
        <taxon>Selenomonadales</taxon>
        <taxon>Sporomusaceae</taxon>
        <taxon>Sporomusa</taxon>
    </lineage>
</organism>
<dbReference type="Gene3D" id="1.10.3210.10">
    <property type="entry name" value="Hypothetical protein af1432"/>
    <property type="match status" value="1"/>
</dbReference>
<dbReference type="SUPFAM" id="SSF64005">
    <property type="entry name" value="Undecaprenyl diphosphate synthase"/>
    <property type="match status" value="1"/>
</dbReference>
<protein>
    <recommendedName>
        <fullName evidence="1">HD-GYP domain-containing protein</fullName>
    </recommendedName>
</protein>
<dbReference type="InterPro" id="IPR036424">
    <property type="entry name" value="UPP_synth-like_sf"/>
</dbReference>
<dbReference type="InterPro" id="IPR003607">
    <property type="entry name" value="HD/PDEase_dom"/>
</dbReference>
<dbReference type="InterPro" id="IPR037522">
    <property type="entry name" value="HD_GYP_dom"/>
</dbReference>
<dbReference type="PANTHER" id="PTHR45228">
    <property type="entry name" value="CYCLIC DI-GMP PHOSPHODIESTERASE TM_0186-RELATED"/>
    <property type="match status" value="1"/>
</dbReference>
<dbReference type="EMBL" id="CP155571">
    <property type="protein sequence ID" value="XFO74982.1"/>
    <property type="molecule type" value="Genomic_DNA"/>
</dbReference>
<evidence type="ECO:0000313" key="2">
    <source>
        <dbReference type="EMBL" id="XFO74982.1"/>
    </source>
</evidence>
<evidence type="ECO:0000259" key="1">
    <source>
        <dbReference type="PROSITE" id="PS51832"/>
    </source>
</evidence>
<dbReference type="PROSITE" id="PS51832">
    <property type="entry name" value="HD_GYP"/>
    <property type="match status" value="1"/>
</dbReference>